<dbReference type="AlphaFoldDB" id="A0A0D2EQM5"/>
<dbReference type="Pfam" id="PF04063">
    <property type="entry name" value="DUF383"/>
    <property type="match status" value="1"/>
</dbReference>
<dbReference type="Gene3D" id="1.25.10.10">
    <property type="entry name" value="Leucine-rich Repeat Variant"/>
    <property type="match status" value="1"/>
</dbReference>
<keyword evidence="6" id="KW-1185">Reference proteome</keyword>
<dbReference type="InterPro" id="IPR011989">
    <property type="entry name" value="ARM-like"/>
</dbReference>
<dbReference type="PANTHER" id="PTHR13387:SF9">
    <property type="entry name" value="PROTEIN HGH1 HOMOLOG"/>
    <property type="match status" value="1"/>
</dbReference>
<dbReference type="PANTHER" id="PTHR13387">
    <property type="entry name" value="PROTEIN HGH1 HOMOLOG"/>
    <property type="match status" value="1"/>
</dbReference>
<feature type="domain" description="Protein HGH1 C-terminal" evidence="4">
    <location>
        <begin position="291"/>
        <end position="343"/>
    </location>
</feature>
<dbReference type="EMBL" id="KN847319">
    <property type="protein sequence ID" value="KIW57020.1"/>
    <property type="molecule type" value="Genomic_DNA"/>
</dbReference>
<evidence type="ECO:0000259" key="3">
    <source>
        <dbReference type="Pfam" id="PF04063"/>
    </source>
</evidence>
<dbReference type="HOGENOM" id="CLU_037769_2_1_1"/>
<dbReference type="GeneID" id="25327533"/>
<gene>
    <name evidence="5" type="ORF">PV05_05625</name>
</gene>
<name>A0A0D2EQM5_9EURO</name>
<reference evidence="5 6" key="1">
    <citation type="submission" date="2015-01" db="EMBL/GenBank/DDBJ databases">
        <title>The Genome Sequence of Exophiala xenobiotica CBS118157.</title>
        <authorList>
            <consortium name="The Broad Institute Genomics Platform"/>
            <person name="Cuomo C."/>
            <person name="de Hoog S."/>
            <person name="Gorbushina A."/>
            <person name="Stielow B."/>
            <person name="Teixiera M."/>
            <person name="Abouelleil A."/>
            <person name="Chapman S.B."/>
            <person name="Priest M."/>
            <person name="Young S.K."/>
            <person name="Wortman J."/>
            <person name="Nusbaum C."/>
            <person name="Birren B."/>
        </authorList>
    </citation>
    <scope>NUCLEOTIDE SEQUENCE [LARGE SCALE GENOMIC DNA]</scope>
    <source>
        <strain evidence="5 6">CBS 118157</strain>
    </source>
</reference>
<dbReference type="RefSeq" id="XP_013317604.1">
    <property type="nucleotide sequence ID" value="XM_013462150.1"/>
</dbReference>
<comment type="similarity">
    <text evidence="1">Belongs to the HGH1 family.</text>
</comment>
<dbReference type="InterPro" id="IPR007205">
    <property type="entry name" value="Protein_HGH1_N"/>
</dbReference>
<evidence type="ECO:0000256" key="1">
    <source>
        <dbReference type="ARBA" id="ARBA00006712"/>
    </source>
</evidence>
<evidence type="ECO:0000313" key="5">
    <source>
        <dbReference type="EMBL" id="KIW57020.1"/>
    </source>
</evidence>
<dbReference type="InterPro" id="IPR039717">
    <property type="entry name" value="Hgh1"/>
</dbReference>
<feature type="domain" description="Protein HGH1 N-terminal" evidence="3">
    <location>
        <begin position="92"/>
        <end position="285"/>
    </location>
</feature>
<evidence type="ECO:0000259" key="4">
    <source>
        <dbReference type="Pfam" id="PF04064"/>
    </source>
</evidence>
<protein>
    <recommendedName>
        <fullName evidence="2">Protein HGH1 homolog</fullName>
    </recommendedName>
</protein>
<dbReference type="SUPFAM" id="SSF48371">
    <property type="entry name" value="ARM repeat"/>
    <property type="match status" value="1"/>
</dbReference>
<dbReference type="Proteomes" id="UP000054342">
    <property type="component" value="Unassembled WGS sequence"/>
</dbReference>
<dbReference type="STRING" id="348802.A0A0D2EQM5"/>
<accession>A0A0D2EQM5</accession>
<dbReference type="InterPro" id="IPR007206">
    <property type="entry name" value="Protein_HGH1_C"/>
</dbReference>
<evidence type="ECO:0000256" key="2">
    <source>
        <dbReference type="ARBA" id="ARBA00014076"/>
    </source>
</evidence>
<organism evidence="5 6">
    <name type="scientific">Exophiala xenobiotica</name>
    <dbReference type="NCBI Taxonomy" id="348802"/>
    <lineage>
        <taxon>Eukaryota</taxon>
        <taxon>Fungi</taxon>
        <taxon>Dikarya</taxon>
        <taxon>Ascomycota</taxon>
        <taxon>Pezizomycotina</taxon>
        <taxon>Eurotiomycetes</taxon>
        <taxon>Chaetothyriomycetidae</taxon>
        <taxon>Chaetothyriales</taxon>
        <taxon>Herpotrichiellaceae</taxon>
        <taxon>Exophiala</taxon>
    </lineage>
</organism>
<dbReference type="Pfam" id="PF04064">
    <property type="entry name" value="DUF384"/>
    <property type="match status" value="1"/>
</dbReference>
<dbReference type="OrthoDB" id="9986677at2759"/>
<evidence type="ECO:0000313" key="6">
    <source>
        <dbReference type="Proteomes" id="UP000054342"/>
    </source>
</evidence>
<dbReference type="InterPro" id="IPR016024">
    <property type="entry name" value="ARM-type_fold"/>
</dbReference>
<proteinExistence type="inferred from homology"/>
<sequence length="361" mass="40724">MQTELEELVEFLHHGNTQIRQLACEHLVGHSSDPSIFKKPQLVPVQDLKLLVRDYPLIAKNALTILVNISHDTEILEDLAADEAFVETLLKKITNPKEPTADEIAMLLSNLAKSERLERLITLKRAVPEKSVSTSPYALDQLFDCFVKGADGTLNKSANFDYLAYLLADMSKHKAGRDHFLSKREYDGVVPVSKLMVFTEHKSDIRRRGVASTIKNVAFEVDKHPLLLADDSESIDGTPGVNVLPYILLPLAGSEEYSEEESANMLPDLQLLPPDKARESDAEILVTHLETLLLLCTTREGRDKLRSVQVYPLVRETHNHVDDEAVKEACDRLVQILMRDEEQPPKVEEIVDDDQKMEEIF</sequence>